<name>A0A368KCI0_9GAMM</name>
<evidence type="ECO:0008006" key="3">
    <source>
        <dbReference type="Google" id="ProtNLM"/>
    </source>
</evidence>
<dbReference type="Proteomes" id="UP000252387">
    <property type="component" value="Unassembled WGS sequence"/>
</dbReference>
<comment type="caution">
    <text evidence="1">The sequence shown here is derived from an EMBL/GenBank/DDBJ whole genome shotgun (WGS) entry which is preliminary data.</text>
</comment>
<evidence type="ECO:0000313" key="2">
    <source>
        <dbReference type="Proteomes" id="UP000252387"/>
    </source>
</evidence>
<dbReference type="RefSeq" id="WP_114343421.1">
    <property type="nucleotide sequence ID" value="NZ_QFWQ01000006.1"/>
</dbReference>
<gene>
    <name evidence="1" type="ORF">DEO45_10855</name>
</gene>
<accession>A0A368KCI0</accession>
<evidence type="ECO:0000313" key="1">
    <source>
        <dbReference type="EMBL" id="RCS29649.1"/>
    </source>
</evidence>
<dbReference type="OrthoDB" id="5952182at2"/>
<keyword evidence="2" id="KW-1185">Reference proteome</keyword>
<sequence>MPRRPQASTCHALTRRSIDLRQLYRHAARMCEPGLRMVLSDNARTLDLLIADLQAQSRSGDRACLRGSWRGVVHRHLAGWLVHAASRRDQAWLRVLAHGESDLLHRFEHAIAIAPAAPALVLRRQLPRLRGIHLDMHSLAGTARY</sequence>
<dbReference type="InterPro" id="IPR012347">
    <property type="entry name" value="Ferritin-like"/>
</dbReference>
<reference evidence="1 2" key="1">
    <citation type="submission" date="2018-05" db="EMBL/GenBank/DDBJ databases">
        <title>Draft genome sequence of Rhodanobacter denitrificans Yn1 isolated from gold copper mine.</title>
        <authorList>
            <person name="Yang N."/>
            <person name="Mazhar H.S."/>
            <person name="Rensing C."/>
        </authorList>
    </citation>
    <scope>NUCLEOTIDE SEQUENCE [LARGE SCALE GENOMIC DNA]</scope>
    <source>
        <strain evidence="1 2">Yn1</strain>
    </source>
</reference>
<protein>
    <recommendedName>
        <fullName evidence="3">DUF2383 domain-containing protein</fullName>
    </recommendedName>
</protein>
<organism evidence="1 2">
    <name type="scientific">Rhodanobacter denitrificans</name>
    <dbReference type="NCBI Taxonomy" id="666685"/>
    <lineage>
        <taxon>Bacteria</taxon>
        <taxon>Pseudomonadati</taxon>
        <taxon>Pseudomonadota</taxon>
        <taxon>Gammaproteobacteria</taxon>
        <taxon>Lysobacterales</taxon>
        <taxon>Rhodanobacteraceae</taxon>
        <taxon>Rhodanobacter</taxon>
    </lineage>
</organism>
<dbReference type="EMBL" id="QFWQ01000006">
    <property type="protein sequence ID" value="RCS29649.1"/>
    <property type="molecule type" value="Genomic_DNA"/>
</dbReference>
<dbReference type="Gene3D" id="1.20.1260.10">
    <property type="match status" value="1"/>
</dbReference>
<proteinExistence type="predicted"/>
<dbReference type="AlphaFoldDB" id="A0A368KCI0"/>